<keyword evidence="14" id="KW-0560">Oxidoreductase</keyword>
<evidence type="ECO:0000256" key="14">
    <source>
        <dbReference type="RuleBase" id="RU367081"/>
    </source>
</evidence>
<evidence type="ECO:0000256" key="10">
    <source>
        <dbReference type="ARBA" id="ARBA00048095"/>
    </source>
</evidence>
<dbReference type="EC" id="1.3.1.22" evidence="2 14"/>
<dbReference type="PANTHER" id="PTHR14624:SF0">
    <property type="entry name" value="POLYPRENOL REDUCTASE"/>
    <property type="match status" value="1"/>
</dbReference>
<dbReference type="InterPro" id="IPR001104">
    <property type="entry name" value="3-oxo-5_a-steroid_4-DH_C"/>
</dbReference>
<keyword evidence="4 14" id="KW-0812">Transmembrane</keyword>
<evidence type="ECO:0000259" key="15">
    <source>
        <dbReference type="Pfam" id="PF02544"/>
    </source>
</evidence>
<dbReference type="GO" id="GO:0160198">
    <property type="term" value="F:polyprenal reductase activity"/>
    <property type="evidence" value="ECO:0007669"/>
    <property type="project" value="UniProtKB-EC"/>
</dbReference>
<comment type="subcellular location">
    <subcellularLocation>
        <location evidence="1">Endomembrane system</location>
        <topology evidence="1">Multi-pass membrane protein</topology>
    </subcellularLocation>
    <subcellularLocation>
        <location evidence="14">Endoplasmic reticulum membrane</location>
    </subcellularLocation>
</comment>
<feature type="transmembrane region" description="Helical" evidence="14">
    <location>
        <begin position="7"/>
        <end position="33"/>
    </location>
</feature>
<evidence type="ECO:0000256" key="6">
    <source>
        <dbReference type="ARBA" id="ARBA00023136"/>
    </source>
</evidence>
<evidence type="ECO:0000256" key="9">
    <source>
        <dbReference type="ARBA" id="ARBA00047186"/>
    </source>
</evidence>
<accession>S4RRT7</accession>
<name>S4RRT7_PETMA</name>
<dbReference type="Pfam" id="PF02544">
    <property type="entry name" value="Steroid_dh"/>
    <property type="match status" value="1"/>
</dbReference>
<sequence length="326" mass="37191">SASLVTMALLAAPCLLEIIWAVIGIGFVIAFAVHVCLRDPPVLLEDFIRYGKSKGGQRAAWMRALDVPKRWFMHFYVVAVVSHVTLFSLTLRALLLGSTFPGWLESLLVAFGSPTNNFPHGERTKFKMLKKSMELSVVLAQALMVLQVVRRLAECLFLSVYSNAIMHAVQYGFGMLYYVMIAFTLLCEGPSIGGKELSVWQLLAQWRWYHVAGSVMFAWATLHHHRSHNILANLRKDKAGRRVVHTRYVVPHGDWFELVSCPHYLAEILVYVAIAVVLGGVHRTWWVVLFYLIVIQSLEGRLMHESYRSRFPDYPQHRRAILPYLL</sequence>
<dbReference type="UniPathway" id="UPA00378"/>
<keyword evidence="14" id="KW-0521">NADP</keyword>
<feature type="transmembrane region" description="Helical" evidence="14">
    <location>
        <begin position="268"/>
        <end position="294"/>
    </location>
</feature>
<feature type="transmembrane region" description="Helical" evidence="14">
    <location>
        <begin position="165"/>
        <end position="187"/>
    </location>
</feature>
<dbReference type="STRING" id="7757.ENSPMAP00000007924"/>
<dbReference type="InterPro" id="IPR039698">
    <property type="entry name" value="Dfg10/SRD5A3"/>
</dbReference>
<evidence type="ECO:0000256" key="4">
    <source>
        <dbReference type="ARBA" id="ARBA00022692"/>
    </source>
</evidence>
<evidence type="ECO:0000256" key="11">
    <source>
        <dbReference type="ARBA" id="ARBA00048765"/>
    </source>
</evidence>
<feature type="domain" description="3-oxo-5-alpha-steroid 4-dehydrogenase C-terminal" evidence="15">
    <location>
        <begin position="205"/>
        <end position="326"/>
    </location>
</feature>
<dbReference type="EC" id="1.3.1.94" evidence="3 14"/>
<keyword evidence="14" id="KW-0256">Endoplasmic reticulum</keyword>
<dbReference type="GeneTree" id="ENSGT00500000044920"/>
<feature type="transmembrane region" description="Helical" evidence="14">
    <location>
        <begin position="71"/>
        <end position="95"/>
    </location>
</feature>
<keyword evidence="6 14" id="KW-0472">Membrane</keyword>
<comment type="function">
    <text evidence="7">Plays a key role in early steps of protein N-linked glycosylation by being involved in the conversion of polyprenol into dolichol. Acts as a polyprenal reductase that mediates the reduction of polyprenal into dolichal in a NADP-dependent mechanism. Dolichols are required for the synthesis of dolichol-linked monosaccharides and the oligosaccharide precursor used for N-glycosylation. Also able to convert testosterone (T) into 5-alpha-dihydrotestosterone (DHT).</text>
</comment>
<reference evidence="16" key="1">
    <citation type="submission" date="2025-08" db="UniProtKB">
        <authorList>
            <consortium name="Ensembl"/>
        </authorList>
    </citation>
    <scope>IDENTIFICATION</scope>
</reference>
<evidence type="ECO:0000256" key="13">
    <source>
        <dbReference type="ARBA" id="ARBA00049427"/>
    </source>
</evidence>
<evidence type="ECO:0000256" key="1">
    <source>
        <dbReference type="ARBA" id="ARBA00004127"/>
    </source>
</evidence>
<proteinExistence type="inferred from homology"/>
<dbReference type="GO" id="GO:0016095">
    <property type="term" value="P:polyprenol catabolic process"/>
    <property type="evidence" value="ECO:0007669"/>
    <property type="project" value="UniProtKB-UniRule"/>
</dbReference>
<evidence type="ECO:0000256" key="12">
    <source>
        <dbReference type="ARBA" id="ARBA00049397"/>
    </source>
</evidence>
<dbReference type="GO" id="GO:0006488">
    <property type="term" value="P:dolichol-linked oligosaccharide biosynthetic process"/>
    <property type="evidence" value="ECO:0007669"/>
    <property type="project" value="UniProtKB-UniRule"/>
</dbReference>
<keyword evidence="5 14" id="KW-1133">Transmembrane helix</keyword>
<comment type="catalytic activity">
    <reaction evidence="10">
        <text>androst-4-ene-3,17-dione + NADPH + H(+) = 5alpha-androstan-3,17-dione + NADP(+)</text>
        <dbReference type="Rhea" id="RHEA:50816"/>
        <dbReference type="ChEBI" id="CHEBI:15378"/>
        <dbReference type="ChEBI" id="CHEBI:15994"/>
        <dbReference type="ChEBI" id="CHEBI:16422"/>
        <dbReference type="ChEBI" id="CHEBI:57783"/>
        <dbReference type="ChEBI" id="CHEBI:58349"/>
    </reaction>
    <physiologicalReaction direction="right-to-left" evidence="10">
        <dbReference type="Rhea" id="RHEA:50818"/>
    </physiologicalReaction>
</comment>
<protein>
    <recommendedName>
        <fullName evidence="9 14">Polyprenal reductase</fullName>
        <ecNumber evidence="2 14">1.3.1.22</ecNumber>
        <ecNumber evidence="3 14">1.3.1.94</ecNumber>
    </recommendedName>
</protein>
<evidence type="ECO:0000256" key="8">
    <source>
        <dbReference type="ARBA" id="ARBA00046320"/>
    </source>
</evidence>
<dbReference type="HOGENOM" id="CLU_044409_2_1_1"/>
<dbReference type="AlphaFoldDB" id="S4RRT7"/>
<comment type="similarity">
    <text evidence="8 14">Belongs to the steroid 5-alpha reductase family. Polyprenal reductase subfamily.</text>
</comment>
<dbReference type="Ensembl" id="ENSPMAT00000007959.1">
    <property type="protein sequence ID" value="ENSPMAP00000007924.1"/>
    <property type="gene ID" value="ENSPMAG00000007198.1"/>
</dbReference>
<comment type="catalytic activity">
    <reaction evidence="11">
        <text>a 3-oxo-5alpha-steroid + NADP(+) = a 3-oxo-Delta(4)-steroid + NADPH + H(+)</text>
        <dbReference type="Rhea" id="RHEA:54384"/>
        <dbReference type="ChEBI" id="CHEBI:13601"/>
        <dbReference type="ChEBI" id="CHEBI:15378"/>
        <dbReference type="ChEBI" id="CHEBI:47909"/>
        <dbReference type="ChEBI" id="CHEBI:57783"/>
        <dbReference type="ChEBI" id="CHEBI:58349"/>
        <dbReference type="EC" id="1.3.1.22"/>
    </reaction>
    <physiologicalReaction direction="right-to-left" evidence="11">
        <dbReference type="Rhea" id="RHEA:54386"/>
    </physiologicalReaction>
</comment>
<comment type="catalytic activity">
    <reaction evidence="13 14">
        <text>a di-trans,poly-cis-dolichal + NADP(+) = a di-trans,poly-cis-polyprenal + NADPH + H(+)</text>
        <dbReference type="Rhea" id="RHEA:80727"/>
        <dbReference type="Rhea" id="RHEA-COMP:19536"/>
        <dbReference type="Rhea" id="RHEA-COMP:19537"/>
        <dbReference type="ChEBI" id="CHEBI:15378"/>
        <dbReference type="ChEBI" id="CHEBI:57783"/>
        <dbReference type="ChEBI" id="CHEBI:58349"/>
        <dbReference type="ChEBI" id="CHEBI:231623"/>
        <dbReference type="ChEBI" id="CHEBI:231637"/>
        <dbReference type="EC" id="1.3.1.94"/>
    </reaction>
    <physiologicalReaction direction="right-to-left" evidence="13 14">
        <dbReference type="Rhea" id="RHEA:80729"/>
    </physiologicalReaction>
</comment>
<dbReference type="GO" id="GO:0102389">
    <property type="term" value="F:polyprenol reductase activity"/>
    <property type="evidence" value="ECO:0007669"/>
    <property type="project" value="UniProtKB-UniRule"/>
</dbReference>
<dbReference type="PROSITE" id="PS50244">
    <property type="entry name" value="S5A_REDUCTASE"/>
    <property type="match status" value="1"/>
</dbReference>
<evidence type="ECO:0000256" key="7">
    <source>
        <dbReference type="ARBA" id="ARBA00045898"/>
    </source>
</evidence>
<evidence type="ECO:0000313" key="16">
    <source>
        <dbReference type="Ensembl" id="ENSPMAP00000007924.1"/>
    </source>
</evidence>
<feature type="transmembrane region" description="Helical" evidence="14">
    <location>
        <begin position="208"/>
        <end position="225"/>
    </location>
</feature>
<dbReference type="OMA" id="RFYETNF"/>
<comment type="pathway">
    <text evidence="14">Protein modification; protein glycosylation.</text>
</comment>
<organism evidence="16">
    <name type="scientific">Petromyzon marinus</name>
    <name type="common">Sea lamprey</name>
    <dbReference type="NCBI Taxonomy" id="7757"/>
    <lineage>
        <taxon>Eukaryota</taxon>
        <taxon>Metazoa</taxon>
        <taxon>Chordata</taxon>
        <taxon>Craniata</taxon>
        <taxon>Vertebrata</taxon>
        <taxon>Cyclostomata</taxon>
        <taxon>Hyperoartia</taxon>
        <taxon>Petromyzontiformes</taxon>
        <taxon>Petromyzontidae</taxon>
        <taxon>Petromyzon</taxon>
    </lineage>
</organism>
<evidence type="ECO:0000256" key="2">
    <source>
        <dbReference type="ARBA" id="ARBA00012049"/>
    </source>
</evidence>
<dbReference type="GO" id="GO:0005789">
    <property type="term" value="C:endoplasmic reticulum membrane"/>
    <property type="evidence" value="ECO:0007669"/>
    <property type="project" value="UniProtKB-SubCell"/>
</dbReference>
<reference evidence="16" key="2">
    <citation type="submission" date="2025-09" db="UniProtKB">
        <authorList>
            <consortium name="Ensembl"/>
        </authorList>
    </citation>
    <scope>IDENTIFICATION</scope>
</reference>
<dbReference type="GO" id="GO:0047751">
    <property type="term" value="F:3-oxo-5-alpha-steroid 4-dehydrogenase (NADP+) activity"/>
    <property type="evidence" value="ECO:0007669"/>
    <property type="project" value="UniProtKB-UniRule"/>
</dbReference>
<comment type="catalytic activity">
    <reaction evidence="12">
        <text>17beta-hydroxy-5alpha-androstan-3-one + NADP(+) = testosterone + NADPH + H(+)</text>
        <dbReference type="Rhea" id="RHEA:50820"/>
        <dbReference type="ChEBI" id="CHEBI:15378"/>
        <dbReference type="ChEBI" id="CHEBI:16330"/>
        <dbReference type="ChEBI" id="CHEBI:17347"/>
        <dbReference type="ChEBI" id="CHEBI:57783"/>
        <dbReference type="ChEBI" id="CHEBI:58349"/>
        <dbReference type="EC" id="1.3.1.22"/>
    </reaction>
    <physiologicalReaction direction="right-to-left" evidence="12">
        <dbReference type="Rhea" id="RHEA:50822"/>
    </physiologicalReaction>
</comment>
<dbReference type="PANTHER" id="PTHR14624">
    <property type="entry name" value="DFG10 PROTEIN"/>
    <property type="match status" value="1"/>
</dbReference>
<evidence type="ECO:0000256" key="5">
    <source>
        <dbReference type="ARBA" id="ARBA00022989"/>
    </source>
</evidence>
<evidence type="ECO:0000256" key="3">
    <source>
        <dbReference type="ARBA" id="ARBA00012522"/>
    </source>
</evidence>